<dbReference type="EMBL" id="JBHSWU010001609">
    <property type="protein sequence ID" value="MFC6727028.1"/>
    <property type="molecule type" value="Genomic_DNA"/>
</dbReference>
<proteinExistence type="predicted"/>
<dbReference type="AlphaFoldDB" id="A0ABD5S5S7"/>
<feature type="non-terminal residue" evidence="2">
    <location>
        <position position="1"/>
    </location>
</feature>
<feature type="region of interest" description="Disordered" evidence="1">
    <location>
        <begin position="136"/>
        <end position="166"/>
    </location>
</feature>
<organism evidence="2 3">
    <name type="scientific">Halobium palmae</name>
    <dbReference type="NCBI Taxonomy" id="1776492"/>
    <lineage>
        <taxon>Archaea</taxon>
        <taxon>Methanobacteriati</taxon>
        <taxon>Methanobacteriota</taxon>
        <taxon>Stenosarchaea group</taxon>
        <taxon>Halobacteria</taxon>
        <taxon>Halobacteriales</taxon>
        <taxon>Haloferacaceae</taxon>
        <taxon>Halobium</taxon>
    </lineage>
</organism>
<sequence>VALGGAGGVAAQENDSGSGDGTAFANAAISDDAPRLGSGDYSGLFVQIEQPENMGDQPDVSGCGFVDSETGPDVVTFAAFLISRGDSRSRSERIALYANSGETEIGPGKLFIVNRSRSCPESEGVRQLKLESIGASRIEPEARNESGAGAGGTSGSIPGFGAVTAL</sequence>
<comment type="caution">
    <text evidence="2">The sequence shown here is derived from an EMBL/GenBank/DDBJ whole genome shotgun (WGS) entry which is preliminary data.</text>
</comment>
<evidence type="ECO:0000256" key="1">
    <source>
        <dbReference type="SAM" id="MobiDB-lite"/>
    </source>
</evidence>
<evidence type="ECO:0000313" key="2">
    <source>
        <dbReference type="EMBL" id="MFC6727028.1"/>
    </source>
</evidence>
<reference evidence="2 3" key="1">
    <citation type="journal article" date="2019" name="Int. J. Syst. Evol. Microbiol.">
        <title>The Global Catalogue of Microorganisms (GCM) 10K type strain sequencing project: providing services to taxonomists for standard genome sequencing and annotation.</title>
        <authorList>
            <consortium name="The Broad Institute Genomics Platform"/>
            <consortium name="The Broad Institute Genome Sequencing Center for Infectious Disease"/>
            <person name="Wu L."/>
            <person name="Ma J."/>
        </authorList>
    </citation>
    <scope>NUCLEOTIDE SEQUENCE [LARGE SCALE GENOMIC DNA]</scope>
    <source>
        <strain evidence="2 3">NBRC 111368</strain>
    </source>
</reference>
<evidence type="ECO:0000313" key="3">
    <source>
        <dbReference type="Proteomes" id="UP001596328"/>
    </source>
</evidence>
<feature type="compositionally biased region" description="Low complexity" evidence="1">
    <location>
        <begin position="155"/>
        <end position="166"/>
    </location>
</feature>
<keyword evidence="3" id="KW-1185">Reference proteome</keyword>
<gene>
    <name evidence="2" type="ORF">ACFQE1_22130</name>
</gene>
<protein>
    <submittedName>
        <fullName evidence="2">Uncharacterized protein</fullName>
    </submittedName>
</protein>
<feature type="non-terminal residue" evidence="2">
    <location>
        <position position="166"/>
    </location>
</feature>
<feature type="region of interest" description="Disordered" evidence="1">
    <location>
        <begin position="1"/>
        <end position="25"/>
    </location>
</feature>
<accession>A0ABD5S5S7</accession>
<name>A0ABD5S5S7_9EURY</name>
<dbReference type="Proteomes" id="UP001596328">
    <property type="component" value="Unassembled WGS sequence"/>
</dbReference>